<reference evidence="6 7" key="1">
    <citation type="journal article" date="2016" name="Environ. Microbiol.">
        <title>New Methyloceanibacter diversity from North Sea sediments includes methanotroph containing solely the soluble methane monooxygenase.</title>
        <authorList>
            <person name="Vekeman B."/>
            <person name="Kerckhof F.M."/>
            <person name="Cremers G."/>
            <person name="de Vos P."/>
            <person name="Vandamme P."/>
            <person name="Boon N."/>
            <person name="Op den Camp H.J."/>
            <person name="Heylen K."/>
        </authorList>
    </citation>
    <scope>NUCLEOTIDE SEQUENCE [LARGE SCALE GENOMIC DNA]</scope>
    <source>
        <strain evidence="6 7">R-67176</strain>
    </source>
</reference>
<feature type="transmembrane region" description="Helical" evidence="4">
    <location>
        <begin position="151"/>
        <end position="173"/>
    </location>
</feature>
<name>A0A1E3VQ79_9HYPH</name>
<dbReference type="PANTHER" id="PTHR43129:SF1">
    <property type="entry name" value="FOSMIDOMYCIN RESISTANCE PROTEIN"/>
    <property type="match status" value="1"/>
</dbReference>
<feature type="transmembrane region" description="Helical" evidence="4">
    <location>
        <begin position="353"/>
        <end position="376"/>
    </location>
</feature>
<keyword evidence="7" id="KW-1185">Reference proteome</keyword>
<feature type="domain" description="Major facilitator superfamily (MFS) profile" evidence="5">
    <location>
        <begin position="26"/>
        <end position="407"/>
    </location>
</feature>
<dbReference type="CDD" id="cd17478">
    <property type="entry name" value="MFS_FsR"/>
    <property type="match status" value="1"/>
</dbReference>
<dbReference type="Gene3D" id="1.20.1250.20">
    <property type="entry name" value="MFS general substrate transporter like domains"/>
    <property type="match status" value="2"/>
</dbReference>
<feature type="transmembrane region" description="Helical" evidence="4">
    <location>
        <begin position="231"/>
        <end position="255"/>
    </location>
</feature>
<dbReference type="PANTHER" id="PTHR43129">
    <property type="entry name" value="FOSMIDOMYCIN RESISTANCE PROTEIN"/>
    <property type="match status" value="1"/>
</dbReference>
<feature type="transmembrane region" description="Helical" evidence="4">
    <location>
        <begin position="267"/>
        <end position="285"/>
    </location>
</feature>
<organism evidence="6 7">
    <name type="scientific">Methyloceanibacter stevinii</name>
    <dbReference type="NCBI Taxonomy" id="1774970"/>
    <lineage>
        <taxon>Bacteria</taxon>
        <taxon>Pseudomonadati</taxon>
        <taxon>Pseudomonadota</taxon>
        <taxon>Alphaproteobacteria</taxon>
        <taxon>Hyphomicrobiales</taxon>
        <taxon>Hyphomicrobiaceae</taxon>
        <taxon>Methyloceanibacter</taxon>
    </lineage>
</organism>
<dbReference type="InterPro" id="IPR020846">
    <property type="entry name" value="MFS_dom"/>
</dbReference>
<feature type="transmembrane region" description="Helical" evidence="4">
    <location>
        <begin position="22"/>
        <end position="47"/>
    </location>
</feature>
<dbReference type="SUPFAM" id="SSF103473">
    <property type="entry name" value="MFS general substrate transporter"/>
    <property type="match status" value="1"/>
</dbReference>
<feature type="transmembrane region" description="Helical" evidence="4">
    <location>
        <begin position="179"/>
        <end position="201"/>
    </location>
</feature>
<dbReference type="AlphaFoldDB" id="A0A1E3VQ79"/>
<dbReference type="RefSeq" id="WP_069443884.1">
    <property type="nucleotide sequence ID" value="NZ_LPWE01000010.1"/>
</dbReference>
<protein>
    <submittedName>
        <fullName evidence="6">Fosmidomycin resistance protein</fullName>
    </submittedName>
</protein>
<evidence type="ECO:0000313" key="6">
    <source>
        <dbReference type="EMBL" id="ODR95688.1"/>
    </source>
</evidence>
<evidence type="ECO:0000256" key="1">
    <source>
        <dbReference type="ARBA" id="ARBA00022692"/>
    </source>
</evidence>
<dbReference type="EMBL" id="LPWE01000010">
    <property type="protein sequence ID" value="ODR95688.1"/>
    <property type="molecule type" value="Genomic_DNA"/>
</dbReference>
<dbReference type="PROSITE" id="PS50850">
    <property type="entry name" value="MFS"/>
    <property type="match status" value="1"/>
</dbReference>
<dbReference type="GO" id="GO:0005886">
    <property type="term" value="C:plasma membrane"/>
    <property type="evidence" value="ECO:0007669"/>
    <property type="project" value="TreeGrafter"/>
</dbReference>
<dbReference type="InterPro" id="IPR011701">
    <property type="entry name" value="MFS"/>
</dbReference>
<dbReference type="Pfam" id="PF07690">
    <property type="entry name" value="MFS_1"/>
    <property type="match status" value="2"/>
</dbReference>
<keyword evidence="3 4" id="KW-0472">Membrane</keyword>
<evidence type="ECO:0000259" key="5">
    <source>
        <dbReference type="PROSITE" id="PS50850"/>
    </source>
</evidence>
<sequence>MTTETKIATAPAPASNGPAQKMAVTVLAAISMCHMLNDIIQSLILAIYPMLKTSLALDFAQIGFITFTFQATASVLQPFVGYITDRYPTPYSLVAGMGSSLAGLLLIAYATTYTTVLVAAALIGMGSSVFHPESSRVARLASGGKHGTAQAVFQVGGNFGTALGPLLAAFIVLPYGQGSIAWFSVVALVGMVILGGVGAWYGKALKIRPISHPEEREAIAALGRRKVAKAIVILITLTFSKHFYLASIASFYIFYLVHTFDLSVQSAQLYLFLFLGAVAAGTVIGGPIGDRIGRRRVIWWSILGVLPFTLALPHVGLFATAVLSVIIGLILASAHPAIIVYAQSLLPGRVGMVAGLFFGLAFGIAGIGAALLGRLADATSITFVYNVCAFLPAIGLLAAFLPEMSSPSQEAAQEKRPRAAGSPQT</sequence>
<feature type="transmembrane region" description="Helical" evidence="4">
    <location>
        <begin position="59"/>
        <end position="80"/>
    </location>
</feature>
<comment type="caution">
    <text evidence="6">The sequence shown here is derived from an EMBL/GenBank/DDBJ whole genome shotgun (WGS) entry which is preliminary data.</text>
</comment>
<evidence type="ECO:0000256" key="2">
    <source>
        <dbReference type="ARBA" id="ARBA00022989"/>
    </source>
</evidence>
<feature type="transmembrane region" description="Helical" evidence="4">
    <location>
        <begin position="297"/>
        <end position="315"/>
    </location>
</feature>
<dbReference type="Proteomes" id="UP000094172">
    <property type="component" value="Unassembled WGS sequence"/>
</dbReference>
<dbReference type="STRING" id="1774970.AUC70_02020"/>
<evidence type="ECO:0000256" key="4">
    <source>
        <dbReference type="SAM" id="Phobius"/>
    </source>
</evidence>
<evidence type="ECO:0000313" key="7">
    <source>
        <dbReference type="Proteomes" id="UP000094172"/>
    </source>
</evidence>
<keyword evidence="2 4" id="KW-1133">Transmembrane helix</keyword>
<evidence type="ECO:0000256" key="3">
    <source>
        <dbReference type="ARBA" id="ARBA00023136"/>
    </source>
</evidence>
<dbReference type="GO" id="GO:0022857">
    <property type="term" value="F:transmembrane transporter activity"/>
    <property type="evidence" value="ECO:0007669"/>
    <property type="project" value="InterPro"/>
</dbReference>
<dbReference type="InterPro" id="IPR036259">
    <property type="entry name" value="MFS_trans_sf"/>
</dbReference>
<gene>
    <name evidence="6" type="ORF">AUC70_02020</name>
</gene>
<feature type="transmembrane region" description="Helical" evidence="4">
    <location>
        <begin position="382"/>
        <end position="401"/>
    </location>
</feature>
<feature type="transmembrane region" description="Helical" evidence="4">
    <location>
        <begin position="100"/>
        <end position="130"/>
    </location>
</feature>
<accession>A0A1E3VQ79</accession>
<proteinExistence type="predicted"/>
<keyword evidence="1 4" id="KW-0812">Transmembrane</keyword>